<dbReference type="PANTHER" id="PTHR36442">
    <property type="entry name" value="CYCLIC-DI-AMP PHOSPHODIESTERASE PGPH"/>
    <property type="match status" value="1"/>
</dbReference>
<evidence type="ECO:0000259" key="2">
    <source>
        <dbReference type="PROSITE" id="PS51831"/>
    </source>
</evidence>
<reference evidence="3" key="1">
    <citation type="journal article" date="2014" name="Front. Microbiol.">
        <title>High frequency of phylogenetically diverse reductive dehalogenase-homologous genes in deep subseafloor sedimentary metagenomes.</title>
        <authorList>
            <person name="Kawai M."/>
            <person name="Futagami T."/>
            <person name="Toyoda A."/>
            <person name="Takaki Y."/>
            <person name="Nishi S."/>
            <person name="Hori S."/>
            <person name="Arai W."/>
            <person name="Tsubouchi T."/>
            <person name="Morono Y."/>
            <person name="Uchiyama I."/>
            <person name="Ito T."/>
            <person name="Fujiyama A."/>
            <person name="Inagaki F."/>
            <person name="Takami H."/>
        </authorList>
    </citation>
    <scope>NUCLEOTIDE SEQUENCE</scope>
    <source>
        <strain evidence="3">Expedition CK06-06</strain>
    </source>
</reference>
<keyword evidence="1" id="KW-1133">Transmembrane helix</keyword>
<dbReference type="Pfam" id="PF01966">
    <property type="entry name" value="HD"/>
    <property type="match status" value="1"/>
</dbReference>
<dbReference type="SMART" id="SM00471">
    <property type="entry name" value="HDc"/>
    <property type="match status" value="1"/>
</dbReference>
<dbReference type="EMBL" id="BART01007122">
    <property type="protein sequence ID" value="GAG54221.1"/>
    <property type="molecule type" value="Genomic_DNA"/>
</dbReference>
<organism evidence="3">
    <name type="scientific">marine sediment metagenome</name>
    <dbReference type="NCBI Taxonomy" id="412755"/>
    <lineage>
        <taxon>unclassified sequences</taxon>
        <taxon>metagenomes</taxon>
        <taxon>ecological metagenomes</taxon>
    </lineage>
</organism>
<proteinExistence type="predicted"/>
<comment type="caution">
    <text evidence="3">The sequence shown here is derived from an EMBL/GenBank/DDBJ whole genome shotgun (WGS) entry which is preliminary data.</text>
</comment>
<evidence type="ECO:0000313" key="3">
    <source>
        <dbReference type="EMBL" id="GAG54221.1"/>
    </source>
</evidence>
<keyword evidence="1" id="KW-0812">Transmembrane</keyword>
<protein>
    <recommendedName>
        <fullName evidence="2">HD domain-containing protein</fullName>
    </recommendedName>
</protein>
<gene>
    <name evidence="3" type="ORF">S01H4_16259</name>
</gene>
<sequence length="262" mass="29277">MGTSFGFINAVVSVFLLVGLLPLFEKFTETTTDITLFEWSDLNLPLLKKLSVTAPGTYNHSIIVGNLAEAAAESIGVDSILTRVASYYHDIGKMLKSEYFIENQMGIKNPHNKLTPQLSCIILISHVKEGIEIAQRAGLPNEIIKIIREHHGSSLIVPFFEKAKKQNHKEKVDESQFRYPGPSPSTKESGIVMLADSVEAASRSLEEPNAKRLKSLINEIIEERFRDGQLNNSQLTLVDLKKIGESFLPILVGMYHLRVEYP</sequence>
<accession>X1A1P4</accession>
<feature type="transmembrane region" description="Helical" evidence="1">
    <location>
        <begin position="6"/>
        <end position="24"/>
    </location>
</feature>
<dbReference type="SUPFAM" id="SSF109604">
    <property type="entry name" value="HD-domain/PDEase-like"/>
    <property type="match status" value="1"/>
</dbReference>
<dbReference type="AlphaFoldDB" id="X1A1P4"/>
<dbReference type="Gene3D" id="1.10.3210.10">
    <property type="entry name" value="Hypothetical protein af1432"/>
    <property type="match status" value="1"/>
</dbReference>
<dbReference type="InterPro" id="IPR052722">
    <property type="entry name" value="PgpH_phosphodiesterase"/>
</dbReference>
<dbReference type="InterPro" id="IPR003607">
    <property type="entry name" value="HD/PDEase_dom"/>
</dbReference>
<evidence type="ECO:0000256" key="1">
    <source>
        <dbReference type="SAM" id="Phobius"/>
    </source>
</evidence>
<keyword evidence="1" id="KW-0472">Membrane</keyword>
<dbReference type="InterPro" id="IPR006675">
    <property type="entry name" value="HDIG_dom"/>
</dbReference>
<feature type="domain" description="HD" evidence="2">
    <location>
        <begin position="57"/>
        <end position="201"/>
    </location>
</feature>
<dbReference type="CDD" id="cd00077">
    <property type="entry name" value="HDc"/>
    <property type="match status" value="1"/>
</dbReference>
<dbReference type="InterPro" id="IPR006674">
    <property type="entry name" value="HD_domain"/>
</dbReference>
<dbReference type="PROSITE" id="PS51831">
    <property type="entry name" value="HD"/>
    <property type="match status" value="1"/>
</dbReference>
<dbReference type="NCBIfam" id="TIGR00277">
    <property type="entry name" value="HDIG"/>
    <property type="match status" value="1"/>
</dbReference>
<dbReference type="PANTHER" id="PTHR36442:SF1">
    <property type="entry name" value="CYCLIC-DI-AMP PHOSPHODIESTERASE PGPH"/>
    <property type="match status" value="1"/>
</dbReference>
<name>X1A1P4_9ZZZZ</name>